<keyword evidence="4" id="KW-0046">Antibiotic resistance</keyword>
<dbReference type="PANTHER" id="PTHR11104:SF0">
    <property type="entry name" value="SPBETA PROPHAGE-DERIVED AMINOGLYCOSIDE N(3')-ACETYLTRANSFERASE-LIKE PROTEIN YOKD"/>
    <property type="match status" value="1"/>
</dbReference>
<dbReference type="InterPro" id="IPR003679">
    <property type="entry name" value="Amioglycoside_AcTrfase"/>
</dbReference>
<accession>A0A4R2RXP7</accession>
<sequence length="264" mass="29279">MKPLKGPMITLESLKEDLRNLGVCEGMTLIVHSSLSKLGWVCGGAAVVCRALMEIVTNQGTIIMPTQTAGNSDPAHWVAPPAPEDWWESIREHMPPYESTYTPTMGMGVVPELFRTLPRVVRSEHPTWSFAAWGKDADEIVANHTIDIGFGPNSPLDQLLAKRGYVLHLGSTLDTTTFWHRAEYECNVATTTYACAMIEDGTRVWKTFSHIEVDAEPFVAMGEKWKKEVDCVSGLIGKGECYLFPVQPAHEFAVSYLQSLYGCK</sequence>
<proteinExistence type="inferred from homology"/>
<dbReference type="SUPFAM" id="SSF110710">
    <property type="entry name" value="TTHA0583/YokD-like"/>
    <property type="match status" value="1"/>
</dbReference>
<comment type="catalytic activity">
    <reaction evidence="4">
        <text>a 2-deoxystreptamine antibiotic + acetyl-CoA = an N(3)-acetyl-2-deoxystreptamine antibiotic + CoA + H(+)</text>
        <dbReference type="Rhea" id="RHEA:12665"/>
        <dbReference type="ChEBI" id="CHEBI:15378"/>
        <dbReference type="ChEBI" id="CHEBI:57287"/>
        <dbReference type="ChEBI" id="CHEBI:57288"/>
        <dbReference type="ChEBI" id="CHEBI:57921"/>
        <dbReference type="ChEBI" id="CHEBI:77452"/>
        <dbReference type="EC" id="2.3.1.81"/>
    </reaction>
</comment>
<dbReference type="InterPro" id="IPR028345">
    <property type="entry name" value="Antibiotic_NAT-like"/>
</dbReference>
<keyword evidence="2 4" id="KW-0808">Transferase</keyword>
<evidence type="ECO:0000256" key="4">
    <source>
        <dbReference type="RuleBase" id="RU365031"/>
    </source>
</evidence>
<organism evidence="5 6">
    <name type="scientific">Baia soyae</name>
    <dbReference type="NCBI Taxonomy" id="1544746"/>
    <lineage>
        <taxon>Bacteria</taxon>
        <taxon>Bacillati</taxon>
        <taxon>Bacillota</taxon>
        <taxon>Bacilli</taxon>
        <taxon>Bacillales</taxon>
        <taxon>Thermoactinomycetaceae</taxon>
        <taxon>Baia</taxon>
    </lineage>
</organism>
<dbReference type="AlphaFoldDB" id="A0A4R2RXP7"/>
<keyword evidence="6" id="KW-1185">Reference proteome</keyword>
<dbReference type="Proteomes" id="UP000294746">
    <property type="component" value="Unassembled WGS sequence"/>
</dbReference>
<name>A0A4R2RXP7_9BACL</name>
<dbReference type="Pfam" id="PF02522">
    <property type="entry name" value="Antibiotic_NAT"/>
    <property type="match status" value="1"/>
</dbReference>
<evidence type="ECO:0000313" key="6">
    <source>
        <dbReference type="Proteomes" id="UP000294746"/>
    </source>
</evidence>
<evidence type="ECO:0000256" key="2">
    <source>
        <dbReference type="ARBA" id="ARBA00022679"/>
    </source>
</evidence>
<evidence type="ECO:0000256" key="3">
    <source>
        <dbReference type="ARBA" id="ARBA00023315"/>
    </source>
</evidence>
<dbReference type="GO" id="GO:0046353">
    <property type="term" value="F:aminoglycoside 3-N-acetyltransferase activity"/>
    <property type="evidence" value="ECO:0007669"/>
    <property type="project" value="UniProtKB-EC"/>
</dbReference>
<dbReference type="PANTHER" id="PTHR11104">
    <property type="entry name" value="AMINOGLYCOSIDE N3-ACETYLTRANSFERASE"/>
    <property type="match status" value="1"/>
</dbReference>
<dbReference type="EC" id="2.3.1.-" evidence="4"/>
<gene>
    <name evidence="5" type="ORF">EDD57_11037</name>
</gene>
<protein>
    <recommendedName>
        <fullName evidence="4">Aminoglycoside N(3)-acetyltransferase</fullName>
        <ecNumber evidence="4">2.3.1.-</ecNumber>
    </recommendedName>
</protein>
<keyword evidence="3 4" id="KW-0012">Acyltransferase</keyword>
<reference evidence="5 6" key="1">
    <citation type="submission" date="2019-03" db="EMBL/GenBank/DDBJ databases">
        <title>Genomic Encyclopedia of Type Strains, Phase IV (KMG-IV): sequencing the most valuable type-strain genomes for metagenomic binning, comparative biology and taxonomic classification.</title>
        <authorList>
            <person name="Goeker M."/>
        </authorList>
    </citation>
    <scope>NUCLEOTIDE SEQUENCE [LARGE SCALE GENOMIC DNA]</scope>
    <source>
        <strain evidence="5 6">DSM 46831</strain>
    </source>
</reference>
<dbReference type="RefSeq" id="WP_165873679.1">
    <property type="nucleotide sequence ID" value="NZ_SLXV01000010.1"/>
</dbReference>
<evidence type="ECO:0000313" key="5">
    <source>
        <dbReference type="EMBL" id="TCP69313.1"/>
    </source>
</evidence>
<dbReference type="EMBL" id="SLXV01000010">
    <property type="protein sequence ID" value="TCP69313.1"/>
    <property type="molecule type" value="Genomic_DNA"/>
</dbReference>
<evidence type="ECO:0000256" key="1">
    <source>
        <dbReference type="ARBA" id="ARBA00006383"/>
    </source>
</evidence>
<dbReference type="GO" id="GO:0046677">
    <property type="term" value="P:response to antibiotic"/>
    <property type="evidence" value="ECO:0007669"/>
    <property type="project" value="UniProtKB-KW"/>
</dbReference>
<comment type="caution">
    <text evidence="5">The sequence shown here is derived from an EMBL/GenBank/DDBJ whole genome shotgun (WGS) entry which is preliminary data.</text>
</comment>
<comment type="similarity">
    <text evidence="1 4">Belongs to the antibiotic N-acetyltransferase family.</text>
</comment>